<comment type="caution">
    <text evidence="1">The sequence shown here is derived from an EMBL/GenBank/DDBJ whole genome shotgun (WGS) entry which is preliminary data.</text>
</comment>
<sequence length="205" mass="23292">MFLTEVFHAMWFETYSLGLTFVQFTLISGTWTNSTQIVLEPAAYCDAHNQCFALGQSKGLIGYMLGEELQDAIRDQSCHFPVWVNLHVLLQQTSVSTKSKWIYGEQVTKPVGMTVGSGATGARDRERRLAVLNKKGRFKPVTSFNSFHSFVCGFRSDERRNHIVRQEKFLRDLSRKPAELGEHSESTEGCFNHKFDVSPIKCAME</sequence>
<dbReference type="OrthoDB" id="10477488at2759"/>
<evidence type="ECO:0000313" key="1">
    <source>
        <dbReference type="EMBL" id="KAA0192937.1"/>
    </source>
</evidence>
<dbReference type="EMBL" id="LUCM01005341">
    <property type="protein sequence ID" value="KAA0192937.1"/>
    <property type="molecule type" value="Genomic_DNA"/>
</dbReference>
<evidence type="ECO:0000313" key="2">
    <source>
        <dbReference type="Proteomes" id="UP000728185"/>
    </source>
</evidence>
<reference evidence="1" key="1">
    <citation type="submission" date="2019-05" db="EMBL/GenBank/DDBJ databases">
        <title>Annotation for the trematode Fasciolopsis buski.</title>
        <authorList>
            <person name="Choi Y.-J."/>
        </authorList>
    </citation>
    <scope>NUCLEOTIDE SEQUENCE</scope>
    <source>
        <strain evidence="1">HT</strain>
        <tissue evidence="1">Whole worm</tissue>
    </source>
</reference>
<name>A0A8E0S086_9TREM</name>
<accession>A0A8E0S086</accession>
<dbReference type="Proteomes" id="UP000728185">
    <property type="component" value="Unassembled WGS sequence"/>
</dbReference>
<keyword evidence="2" id="KW-1185">Reference proteome</keyword>
<gene>
    <name evidence="1" type="ORF">FBUS_03512</name>
</gene>
<protein>
    <submittedName>
        <fullName evidence="1">Uncharacterized protein</fullName>
    </submittedName>
</protein>
<proteinExistence type="predicted"/>
<organism evidence="1 2">
    <name type="scientific">Fasciolopsis buskii</name>
    <dbReference type="NCBI Taxonomy" id="27845"/>
    <lineage>
        <taxon>Eukaryota</taxon>
        <taxon>Metazoa</taxon>
        <taxon>Spiralia</taxon>
        <taxon>Lophotrochozoa</taxon>
        <taxon>Platyhelminthes</taxon>
        <taxon>Trematoda</taxon>
        <taxon>Digenea</taxon>
        <taxon>Plagiorchiida</taxon>
        <taxon>Echinostomata</taxon>
        <taxon>Echinostomatoidea</taxon>
        <taxon>Fasciolidae</taxon>
        <taxon>Fasciolopsis</taxon>
    </lineage>
</organism>
<dbReference type="AlphaFoldDB" id="A0A8E0S086"/>